<comment type="caution">
    <text evidence="2">The sequence shown here is derived from an EMBL/GenBank/DDBJ whole genome shotgun (WGS) entry which is preliminary data.</text>
</comment>
<name>A0ABX1D3Z1_9FLAO</name>
<reference evidence="2 3" key="1">
    <citation type="submission" date="2020-03" db="EMBL/GenBank/DDBJ databases">
        <title>Salinimicrobium sp. nov, isolated from SCS.</title>
        <authorList>
            <person name="Cao W.R."/>
        </authorList>
    </citation>
    <scope>NUCLEOTIDE SEQUENCE [LARGE SCALE GENOMIC DNA]</scope>
    <source>
        <strain evidence="3">J15B91</strain>
    </source>
</reference>
<feature type="compositionally biased region" description="Basic and acidic residues" evidence="1">
    <location>
        <begin position="39"/>
        <end position="61"/>
    </location>
</feature>
<sequence>MAKKPTPPKRTHVVKRDSGWAVKKEGAQRATKVYTTKEQAVKGAEKSRKSGSDVVIHKKDGSIQQWKKSKH</sequence>
<proteinExistence type="predicted"/>
<dbReference type="EMBL" id="JAAVJR010000881">
    <property type="protein sequence ID" value="NJW55173.1"/>
    <property type="molecule type" value="Genomic_DNA"/>
</dbReference>
<protein>
    <submittedName>
        <fullName evidence="2">DUF2188 domain-containing protein</fullName>
    </submittedName>
</protein>
<accession>A0ABX1D3Z1</accession>
<dbReference type="InterPro" id="IPR018691">
    <property type="entry name" value="DUF2188"/>
</dbReference>
<evidence type="ECO:0000313" key="2">
    <source>
        <dbReference type="EMBL" id="NJW55173.1"/>
    </source>
</evidence>
<feature type="compositionally biased region" description="Polar residues" evidence="1">
    <location>
        <begin position="62"/>
        <end position="71"/>
    </location>
</feature>
<dbReference type="RefSeq" id="WP_168026744.1">
    <property type="nucleotide sequence ID" value="NZ_JAAVJR010000881.1"/>
</dbReference>
<organism evidence="2 3">
    <name type="scientific">Salinimicrobium oceani</name>
    <dbReference type="NCBI Taxonomy" id="2722702"/>
    <lineage>
        <taxon>Bacteria</taxon>
        <taxon>Pseudomonadati</taxon>
        <taxon>Bacteroidota</taxon>
        <taxon>Flavobacteriia</taxon>
        <taxon>Flavobacteriales</taxon>
        <taxon>Flavobacteriaceae</taxon>
        <taxon>Salinimicrobium</taxon>
    </lineage>
</organism>
<gene>
    <name evidence="2" type="ORF">HC175_19860</name>
</gene>
<keyword evidence="3" id="KW-1185">Reference proteome</keyword>
<feature type="region of interest" description="Disordered" evidence="1">
    <location>
        <begin position="22"/>
        <end position="71"/>
    </location>
</feature>
<evidence type="ECO:0000313" key="3">
    <source>
        <dbReference type="Proteomes" id="UP000703674"/>
    </source>
</evidence>
<evidence type="ECO:0000256" key="1">
    <source>
        <dbReference type="SAM" id="MobiDB-lite"/>
    </source>
</evidence>
<dbReference type="Pfam" id="PF09954">
    <property type="entry name" value="DUF2188"/>
    <property type="match status" value="1"/>
</dbReference>
<dbReference type="Proteomes" id="UP000703674">
    <property type="component" value="Unassembled WGS sequence"/>
</dbReference>